<dbReference type="EMBL" id="FWFZ01000018">
    <property type="protein sequence ID" value="SLN66146.1"/>
    <property type="molecule type" value="Genomic_DNA"/>
</dbReference>
<feature type="domain" description="Transglutaminase-like" evidence="2">
    <location>
        <begin position="177"/>
        <end position="248"/>
    </location>
</feature>
<feature type="region of interest" description="Disordered" evidence="1">
    <location>
        <begin position="276"/>
        <end position="295"/>
    </location>
</feature>
<dbReference type="InterPro" id="IPR013589">
    <property type="entry name" value="Bac_transglu_N"/>
</dbReference>
<reference evidence="3 4" key="1">
    <citation type="submission" date="2017-03" db="EMBL/GenBank/DDBJ databases">
        <authorList>
            <person name="Afonso C.L."/>
            <person name="Miller P.J."/>
            <person name="Scott M.A."/>
            <person name="Spackman E."/>
            <person name="Goraichik I."/>
            <person name="Dimitrov K.M."/>
            <person name="Suarez D.L."/>
            <person name="Swayne D.E."/>
        </authorList>
    </citation>
    <scope>NUCLEOTIDE SEQUENCE [LARGE SCALE GENOMIC DNA]</scope>
    <source>
        <strain evidence="3 4">CECT 7023</strain>
    </source>
</reference>
<dbReference type="AlphaFoldDB" id="A0A1Y5TKG0"/>
<evidence type="ECO:0000313" key="3">
    <source>
        <dbReference type="EMBL" id="SLN66146.1"/>
    </source>
</evidence>
<dbReference type="RefSeq" id="WP_085879936.1">
    <property type="nucleotide sequence ID" value="NZ_FWFZ01000018.1"/>
</dbReference>
<sequence>MSVLYDISLAIIYNYDQPAAASREMLRILPRTLPEQQLVSGLVTTEPAPDFRRDTVDFFGNPATEVVFDRPLDAVTFRFSGRVRRRAESTSLDLSPGLTGLAQDIAEAQSLGNVSPHHFLGPSERVRPLAEITDFARANVDTGTSTLSMVLALSAALHREMTFDPTATEVATPPLEAFRNRRGVCQDFSHMMIAALRGLGIPAGYVSGFLRTLPPEGQERLEGADAMHAWVQAWCGAEMGWVQFDPTNDIIASTDHVVVALGRDYSDVAPIKGSLRSAGSHTSRHEVDVKPVGGN</sequence>
<dbReference type="Pfam" id="PF01841">
    <property type="entry name" value="Transglut_core"/>
    <property type="match status" value="1"/>
</dbReference>
<dbReference type="PANTHER" id="PTHR33490:SF7">
    <property type="entry name" value="BLR2979 PROTEIN"/>
    <property type="match status" value="1"/>
</dbReference>
<dbReference type="Gene3D" id="3.10.620.30">
    <property type="match status" value="1"/>
</dbReference>
<evidence type="ECO:0000259" key="2">
    <source>
        <dbReference type="SMART" id="SM00460"/>
    </source>
</evidence>
<evidence type="ECO:0000313" key="4">
    <source>
        <dbReference type="Proteomes" id="UP000193900"/>
    </source>
</evidence>
<dbReference type="SUPFAM" id="SSF54001">
    <property type="entry name" value="Cysteine proteinases"/>
    <property type="match status" value="1"/>
</dbReference>
<dbReference type="GO" id="GO:0003810">
    <property type="term" value="F:protein-glutamine gamma-glutamyltransferase activity"/>
    <property type="evidence" value="ECO:0007669"/>
    <property type="project" value="UniProtKB-EC"/>
</dbReference>
<dbReference type="OrthoDB" id="9804023at2"/>
<dbReference type="SMART" id="SM00460">
    <property type="entry name" value="TGc"/>
    <property type="match status" value="1"/>
</dbReference>
<dbReference type="InterPro" id="IPR038765">
    <property type="entry name" value="Papain-like_cys_pep_sf"/>
</dbReference>
<protein>
    <submittedName>
        <fullName evidence="3">Protein-glutamine gamma-glutamyltransferase</fullName>
        <ecNumber evidence="3">2.3.2.13</ecNumber>
    </submittedName>
</protein>
<proteinExistence type="predicted"/>
<dbReference type="InterPro" id="IPR002931">
    <property type="entry name" value="Transglutaminase-like"/>
</dbReference>
<dbReference type="Pfam" id="PF08379">
    <property type="entry name" value="Bact_transglu_N"/>
    <property type="match status" value="1"/>
</dbReference>
<dbReference type="EC" id="2.3.2.13" evidence="3"/>
<evidence type="ECO:0000256" key="1">
    <source>
        <dbReference type="SAM" id="MobiDB-lite"/>
    </source>
</evidence>
<dbReference type="PANTHER" id="PTHR33490">
    <property type="entry name" value="BLR5614 PROTEIN-RELATED"/>
    <property type="match status" value="1"/>
</dbReference>
<keyword evidence="3" id="KW-0012">Acyltransferase</keyword>
<organism evidence="3 4">
    <name type="scientific">Roseisalinus antarcticus</name>
    <dbReference type="NCBI Taxonomy" id="254357"/>
    <lineage>
        <taxon>Bacteria</taxon>
        <taxon>Pseudomonadati</taxon>
        <taxon>Pseudomonadota</taxon>
        <taxon>Alphaproteobacteria</taxon>
        <taxon>Rhodobacterales</taxon>
        <taxon>Roseobacteraceae</taxon>
        <taxon>Roseisalinus</taxon>
    </lineage>
</organism>
<name>A0A1Y5TKG0_9RHOB</name>
<keyword evidence="3" id="KW-0808">Transferase</keyword>
<gene>
    <name evidence="3" type="primary">tgpA</name>
    <name evidence="3" type="ORF">ROA7023_03134</name>
</gene>
<accession>A0A1Y5TKG0</accession>
<dbReference type="Proteomes" id="UP000193900">
    <property type="component" value="Unassembled WGS sequence"/>
</dbReference>
<keyword evidence="4" id="KW-1185">Reference proteome</keyword>